<organism evidence="1 2">
    <name type="scientific">Vaccinium darrowii</name>
    <dbReference type="NCBI Taxonomy" id="229202"/>
    <lineage>
        <taxon>Eukaryota</taxon>
        <taxon>Viridiplantae</taxon>
        <taxon>Streptophyta</taxon>
        <taxon>Embryophyta</taxon>
        <taxon>Tracheophyta</taxon>
        <taxon>Spermatophyta</taxon>
        <taxon>Magnoliopsida</taxon>
        <taxon>eudicotyledons</taxon>
        <taxon>Gunneridae</taxon>
        <taxon>Pentapetalae</taxon>
        <taxon>asterids</taxon>
        <taxon>Ericales</taxon>
        <taxon>Ericaceae</taxon>
        <taxon>Vaccinioideae</taxon>
        <taxon>Vaccinieae</taxon>
        <taxon>Vaccinium</taxon>
    </lineage>
</organism>
<dbReference type="Proteomes" id="UP000828048">
    <property type="component" value="Chromosome 2"/>
</dbReference>
<evidence type="ECO:0000313" key="2">
    <source>
        <dbReference type="Proteomes" id="UP000828048"/>
    </source>
</evidence>
<dbReference type="EMBL" id="CM037152">
    <property type="protein sequence ID" value="KAH7836270.1"/>
    <property type="molecule type" value="Genomic_DNA"/>
</dbReference>
<evidence type="ECO:0000313" key="1">
    <source>
        <dbReference type="EMBL" id="KAH7836270.1"/>
    </source>
</evidence>
<proteinExistence type="predicted"/>
<comment type="caution">
    <text evidence="1">The sequence shown here is derived from an EMBL/GenBank/DDBJ whole genome shotgun (WGS) entry which is preliminary data.</text>
</comment>
<gene>
    <name evidence="1" type="ORF">Vadar_034235</name>
</gene>
<name>A0ACB7X6R9_9ERIC</name>
<keyword evidence="2" id="KW-1185">Reference proteome</keyword>
<accession>A0ACB7X6R9</accession>
<sequence length="344" mass="38261">MTKLPVDMEVILLSPTVDFNFESACSSPNITSSPSSPTCFNNRYFSAPTSPTPTSPSSFRRFDISPNRRAIISGSSPSHCGFNPNIPKPKYKSSTHEEDDNFEFHFSKQLEKTSLPAADELFHGGIIKPLKPPPTGLNDPLKSPTLPINAKNWKETVPVRHKKCDLEKLAAAIEQSRNSLENQNELKEKRERGRERTCNLKSSSRKQRGTRSLSPFNESCKKISNSLTLSKSKDSSSKKWKLRDLWLKKSNKEELKYSVLKKSSGGEDAKESSFSSTESGGGGGLERRRGLAERHYAAKRAAAEEMRKKTVLPYKHGLLGCMGFNFNPAAVHEISRGIDSLTRG</sequence>
<protein>
    <submittedName>
        <fullName evidence="1">Uncharacterized protein</fullName>
    </submittedName>
</protein>
<reference evidence="1 2" key="1">
    <citation type="journal article" date="2021" name="Hortic Res">
        <title>High-quality reference genome and annotation aids understanding of berry development for evergreen blueberry (Vaccinium darrowii).</title>
        <authorList>
            <person name="Yu J."/>
            <person name="Hulse-Kemp A.M."/>
            <person name="Babiker E."/>
            <person name="Staton M."/>
        </authorList>
    </citation>
    <scope>NUCLEOTIDE SEQUENCE [LARGE SCALE GENOMIC DNA]</scope>
    <source>
        <strain evidence="2">cv. NJ 8807/NJ 8810</strain>
        <tissue evidence="1">Young leaf</tissue>
    </source>
</reference>